<reference evidence="7 8" key="1">
    <citation type="submission" date="2015-03" db="EMBL/GenBank/DDBJ databases">
        <title>Luteipulveratus halotolerans sp. nov., a novel actinobacterium (Dermacoccaceae) from Sarawak, Malaysia.</title>
        <authorList>
            <person name="Juboi H."/>
            <person name="Basik A."/>
            <person name="Shamsul S.S."/>
            <person name="Arnold P."/>
            <person name="Schmitt E.K."/>
            <person name="Sanglier J.-J."/>
            <person name="Yeo T."/>
        </authorList>
    </citation>
    <scope>NUCLEOTIDE SEQUENCE [LARGE SCALE GENOMIC DNA]</scope>
    <source>
        <strain evidence="7 8">MN07-A0370</strain>
    </source>
</reference>
<evidence type="ECO:0000259" key="6">
    <source>
        <dbReference type="PROSITE" id="PS50977"/>
    </source>
</evidence>
<gene>
    <name evidence="7" type="ORF">VV02_11380</name>
</gene>
<dbReference type="SUPFAM" id="SSF48498">
    <property type="entry name" value="Tetracyclin repressor-like, C-terminal domain"/>
    <property type="match status" value="1"/>
</dbReference>
<dbReference type="InterPro" id="IPR001647">
    <property type="entry name" value="HTH_TetR"/>
</dbReference>
<keyword evidence="8" id="KW-1185">Reference proteome</keyword>
<evidence type="ECO:0000313" key="8">
    <source>
        <dbReference type="Proteomes" id="UP000066480"/>
    </source>
</evidence>
<organism evidence="7 8">
    <name type="scientific">Luteipulveratus mongoliensis</name>
    <dbReference type="NCBI Taxonomy" id="571913"/>
    <lineage>
        <taxon>Bacteria</taxon>
        <taxon>Bacillati</taxon>
        <taxon>Actinomycetota</taxon>
        <taxon>Actinomycetes</taxon>
        <taxon>Micrococcales</taxon>
        <taxon>Dermacoccaceae</taxon>
        <taxon>Luteipulveratus</taxon>
    </lineage>
</organism>
<sequence>MARTADHGARRQQIRDAIRVVALESGLPAVTVARVAAAAGMSVGLVQHYFPSKEAMLVDAFTEVRREVIERIDVVRVRAEKRYQRIEQILVAALSEMLPLDARRRSEVYLVLAFAGMALHHEGMRRAERDNDRELRRRISEAVTNGKECGEVATETDAEQTAWTMLAAVQGLTWHLYDDDTSAARKRTRGSVEQMVHAVFVGPCARADEARAARSDA</sequence>
<protein>
    <recommendedName>
        <fullName evidence="6">HTH tetR-type domain-containing protein</fullName>
    </recommendedName>
</protein>
<dbReference type="PROSITE" id="PS50977">
    <property type="entry name" value="HTH_TETR_2"/>
    <property type="match status" value="1"/>
</dbReference>
<evidence type="ECO:0000256" key="2">
    <source>
        <dbReference type="ARBA" id="ARBA00023015"/>
    </source>
</evidence>
<keyword evidence="3 5" id="KW-0238">DNA-binding</keyword>
<dbReference type="SUPFAM" id="SSF46689">
    <property type="entry name" value="Homeodomain-like"/>
    <property type="match status" value="1"/>
</dbReference>
<dbReference type="Proteomes" id="UP000066480">
    <property type="component" value="Chromosome"/>
</dbReference>
<keyword evidence="4" id="KW-0804">Transcription</keyword>
<dbReference type="Pfam" id="PF13977">
    <property type="entry name" value="TetR_C_6"/>
    <property type="match status" value="1"/>
</dbReference>
<evidence type="ECO:0000256" key="1">
    <source>
        <dbReference type="ARBA" id="ARBA00022491"/>
    </source>
</evidence>
<dbReference type="InterPro" id="IPR009057">
    <property type="entry name" value="Homeodomain-like_sf"/>
</dbReference>
<evidence type="ECO:0000256" key="4">
    <source>
        <dbReference type="ARBA" id="ARBA00023163"/>
    </source>
</evidence>
<keyword evidence="2" id="KW-0805">Transcription regulation</keyword>
<keyword evidence="1" id="KW-0678">Repressor</keyword>
<name>A0A0K1JIB6_9MICO</name>
<dbReference type="AlphaFoldDB" id="A0A0K1JIB6"/>
<evidence type="ECO:0000313" key="7">
    <source>
        <dbReference type="EMBL" id="AKU16323.1"/>
    </source>
</evidence>
<proteinExistence type="predicted"/>
<evidence type="ECO:0000256" key="5">
    <source>
        <dbReference type="PROSITE-ProRule" id="PRU00335"/>
    </source>
</evidence>
<dbReference type="PANTHER" id="PTHR30055:SF234">
    <property type="entry name" value="HTH-TYPE TRANSCRIPTIONAL REGULATOR BETI"/>
    <property type="match status" value="1"/>
</dbReference>
<dbReference type="Gene3D" id="1.10.357.10">
    <property type="entry name" value="Tetracycline Repressor, domain 2"/>
    <property type="match status" value="1"/>
</dbReference>
<dbReference type="Pfam" id="PF00440">
    <property type="entry name" value="TetR_N"/>
    <property type="match status" value="1"/>
</dbReference>
<dbReference type="RefSeq" id="WP_052591645.1">
    <property type="nucleotide sequence ID" value="NZ_CP011112.1"/>
</dbReference>
<dbReference type="EMBL" id="CP011112">
    <property type="protein sequence ID" value="AKU16323.1"/>
    <property type="molecule type" value="Genomic_DNA"/>
</dbReference>
<feature type="domain" description="HTH tetR-type" evidence="6">
    <location>
        <begin position="8"/>
        <end position="68"/>
    </location>
</feature>
<dbReference type="GO" id="GO:0000976">
    <property type="term" value="F:transcription cis-regulatory region binding"/>
    <property type="evidence" value="ECO:0007669"/>
    <property type="project" value="TreeGrafter"/>
</dbReference>
<dbReference type="PANTHER" id="PTHR30055">
    <property type="entry name" value="HTH-TYPE TRANSCRIPTIONAL REGULATOR RUTR"/>
    <property type="match status" value="1"/>
</dbReference>
<dbReference type="InterPro" id="IPR050109">
    <property type="entry name" value="HTH-type_TetR-like_transc_reg"/>
</dbReference>
<feature type="DNA-binding region" description="H-T-H motif" evidence="5">
    <location>
        <begin position="31"/>
        <end position="50"/>
    </location>
</feature>
<dbReference type="InterPro" id="IPR039538">
    <property type="entry name" value="BetI_C"/>
</dbReference>
<dbReference type="KEGG" id="lmoi:VV02_11380"/>
<accession>A0A0K1JIB6</accession>
<dbReference type="InterPro" id="IPR036271">
    <property type="entry name" value="Tet_transcr_reg_TetR-rel_C_sf"/>
</dbReference>
<evidence type="ECO:0000256" key="3">
    <source>
        <dbReference type="ARBA" id="ARBA00023125"/>
    </source>
</evidence>
<dbReference type="GO" id="GO:0003700">
    <property type="term" value="F:DNA-binding transcription factor activity"/>
    <property type="evidence" value="ECO:0007669"/>
    <property type="project" value="TreeGrafter"/>
</dbReference>